<evidence type="ECO:0008006" key="16">
    <source>
        <dbReference type="Google" id="ProtNLM"/>
    </source>
</evidence>
<feature type="compositionally biased region" description="Pro residues" evidence="11">
    <location>
        <begin position="191"/>
        <end position="201"/>
    </location>
</feature>
<name>A0ABQ0LSF6_MYCCL</name>
<dbReference type="EMBL" id="DF848493">
    <property type="protein sequence ID" value="GAT54021.1"/>
    <property type="molecule type" value="Genomic_DNA"/>
</dbReference>
<dbReference type="Gene3D" id="3.40.1000.30">
    <property type="match status" value="1"/>
</dbReference>
<feature type="region of interest" description="Disordered" evidence="11">
    <location>
        <begin position="134"/>
        <end position="205"/>
    </location>
</feature>
<evidence type="ECO:0000313" key="15">
    <source>
        <dbReference type="Proteomes" id="UP000815677"/>
    </source>
</evidence>
<dbReference type="Pfam" id="PF08577">
    <property type="entry name" value="PI31_Prot_C"/>
    <property type="match status" value="1"/>
</dbReference>
<feature type="compositionally biased region" description="Acidic residues" evidence="11">
    <location>
        <begin position="516"/>
        <end position="541"/>
    </location>
</feature>
<reference evidence="14" key="1">
    <citation type="submission" date="2014-09" db="EMBL/GenBank/DDBJ databases">
        <title>Genome sequence of the luminous mushroom Mycena chlorophos for searching fungal bioluminescence genes.</title>
        <authorList>
            <person name="Tanaka Y."/>
            <person name="Kasuga D."/>
            <person name="Oba Y."/>
            <person name="Hase S."/>
            <person name="Sato K."/>
            <person name="Oba Y."/>
            <person name="Sakakibara Y."/>
        </authorList>
    </citation>
    <scope>NUCLEOTIDE SEQUENCE</scope>
</reference>
<evidence type="ECO:0000256" key="3">
    <source>
        <dbReference type="ARBA" id="ARBA00006405"/>
    </source>
</evidence>
<keyword evidence="8" id="KW-0647">Proteasome</keyword>
<proteinExistence type="inferred from homology"/>
<evidence type="ECO:0000256" key="9">
    <source>
        <dbReference type="ARBA" id="ARBA00022990"/>
    </source>
</evidence>
<sequence>MHTLAFRLIAVDDASTSTSPLPVLPASWNRSGPNHYMFKYKHDQSSLVFVLTISKLGGRSLINAIALESDKASSLDIPTDDFTSPSFYPHRLNDGPLIHGFISSNRVTDLMSQFKLKIIQKLVPGLRKEGYIETEQTVSSSSTENRPSTSTQPEPVRRFEPPPLFPDLELPTRGGPRNPLEIGRRDLDPFPANPFSPPPLFPGNNGDGMFVGPGHPMFAGRRGGQQGPWGGDGFLPPMGAPPGARFDPVGPAFPRGGLGAGPGRAPRGGRGMGEPDNDEFMPPGNYDDMYIPEILYKGGVSAAIGPPLIMQSTSPPSSPTSPRAGPSRQPHKTSIPSAFRQPPRPKRDVAKLTLRELEDAHAANARLLSSPSASDKESWFKRVSTEQAAIERRLQEIQHLSDVDALNSGLRHTEIIGEDDMRVDRPPSPYSNPMLQAKRKALSQFAPAHNGTVIGSLNMQEAIALEQAAHKADKERHERLLEKRQQRGLPLPGEQLTRQEREARIWAFVNHKPTDSDLEDDSEEEFEDEDPALLFAEDDDDDGRKGQLIVEPDDYDQLSSVIRIDESKISAYNSFYEPHD</sequence>
<dbReference type="InterPro" id="IPR045128">
    <property type="entry name" value="PI31-like"/>
</dbReference>
<keyword evidence="15" id="KW-1185">Reference proteome</keyword>
<keyword evidence="7" id="KW-0256">Endoplasmic reticulum</keyword>
<keyword evidence="6" id="KW-0597">Phosphoprotein</keyword>
<keyword evidence="9" id="KW-0007">Acetylation</keyword>
<evidence type="ECO:0000259" key="13">
    <source>
        <dbReference type="Pfam" id="PF11566"/>
    </source>
</evidence>
<evidence type="ECO:0000256" key="8">
    <source>
        <dbReference type="ARBA" id="ARBA00022942"/>
    </source>
</evidence>
<evidence type="ECO:0000256" key="6">
    <source>
        <dbReference type="ARBA" id="ARBA00022553"/>
    </source>
</evidence>
<dbReference type="InterPro" id="IPR013886">
    <property type="entry name" value="PI31_Prot_C"/>
</dbReference>
<comment type="subcellular location">
    <subcellularLocation>
        <location evidence="2">Cytoplasm</location>
    </subcellularLocation>
    <subcellularLocation>
        <location evidence="1">Endoplasmic reticulum</location>
    </subcellularLocation>
</comment>
<feature type="domain" description="PI31 proteasome regulator C-terminal" evidence="12">
    <location>
        <begin position="182"/>
        <end position="251"/>
    </location>
</feature>
<evidence type="ECO:0000256" key="5">
    <source>
        <dbReference type="ARBA" id="ARBA00022490"/>
    </source>
</evidence>
<evidence type="ECO:0000259" key="12">
    <source>
        <dbReference type="Pfam" id="PF08577"/>
    </source>
</evidence>
<comment type="similarity">
    <text evidence="3">Belongs to the proteasome inhibitor PI31 family.</text>
</comment>
<evidence type="ECO:0000256" key="2">
    <source>
        <dbReference type="ARBA" id="ARBA00004496"/>
    </source>
</evidence>
<keyword evidence="5" id="KW-0963">Cytoplasm</keyword>
<evidence type="ECO:0000256" key="11">
    <source>
        <dbReference type="SAM" id="MobiDB-lite"/>
    </source>
</evidence>
<organism evidence="14 15">
    <name type="scientific">Mycena chlorophos</name>
    <name type="common">Agaric fungus</name>
    <name type="synonym">Agaricus chlorophos</name>
    <dbReference type="NCBI Taxonomy" id="658473"/>
    <lineage>
        <taxon>Eukaryota</taxon>
        <taxon>Fungi</taxon>
        <taxon>Dikarya</taxon>
        <taxon>Basidiomycota</taxon>
        <taxon>Agaricomycotina</taxon>
        <taxon>Agaricomycetes</taxon>
        <taxon>Agaricomycetidae</taxon>
        <taxon>Agaricales</taxon>
        <taxon>Marasmiineae</taxon>
        <taxon>Mycenaceae</taxon>
        <taxon>Mycena</taxon>
    </lineage>
</organism>
<dbReference type="Pfam" id="PF11566">
    <property type="entry name" value="PI31_Prot_N"/>
    <property type="match status" value="1"/>
</dbReference>
<evidence type="ECO:0000256" key="4">
    <source>
        <dbReference type="ARBA" id="ARBA00022481"/>
    </source>
</evidence>
<dbReference type="InterPro" id="IPR021625">
    <property type="entry name" value="PI31_Prot_N"/>
</dbReference>
<feature type="region of interest" description="Disordered" evidence="11">
    <location>
        <begin position="512"/>
        <end position="547"/>
    </location>
</feature>
<keyword evidence="4" id="KW-0488">Methylation</keyword>
<evidence type="ECO:0000256" key="1">
    <source>
        <dbReference type="ARBA" id="ARBA00004240"/>
    </source>
</evidence>
<protein>
    <recommendedName>
        <fullName evidence="16">Proteasome inhibitor PI31 subunit</fullName>
    </recommendedName>
</protein>
<comment type="function">
    <text evidence="10">Plays an important role in control of proteasome function. Inhibits the hydrolysis of protein and peptide substrates by the 20S proteasome. Also inhibits the activation of the proteasome by the proteasome regulatory proteins PA700 and PA28.</text>
</comment>
<feature type="domain" description="PI31 proteasome regulator N-terminal" evidence="13">
    <location>
        <begin position="1"/>
        <end position="129"/>
    </location>
</feature>
<gene>
    <name evidence="14" type="ORF">MCHLO_10904</name>
</gene>
<feature type="compositionally biased region" description="Low complexity" evidence="11">
    <location>
        <begin position="134"/>
        <end position="151"/>
    </location>
</feature>
<dbReference type="PANTHER" id="PTHR13266:SF1">
    <property type="entry name" value="PROTEASOME INHIBITOR PI31 SUBUNIT"/>
    <property type="match status" value="1"/>
</dbReference>
<evidence type="ECO:0000256" key="7">
    <source>
        <dbReference type="ARBA" id="ARBA00022824"/>
    </source>
</evidence>
<evidence type="ECO:0000256" key="10">
    <source>
        <dbReference type="ARBA" id="ARBA00024805"/>
    </source>
</evidence>
<accession>A0ABQ0LSF6</accession>
<dbReference type="PANTHER" id="PTHR13266">
    <property type="entry name" value="PROTEASOME INHIBITOR"/>
    <property type="match status" value="1"/>
</dbReference>
<feature type="region of interest" description="Disordered" evidence="11">
    <location>
        <begin position="307"/>
        <end position="349"/>
    </location>
</feature>
<evidence type="ECO:0000313" key="14">
    <source>
        <dbReference type="EMBL" id="GAT54021.1"/>
    </source>
</evidence>
<dbReference type="Proteomes" id="UP000815677">
    <property type="component" value="Unassembled WGS sequence"/>
</dbReference>